<dbReference type="Pfam" id="PF09994">
    <property type="entry name" value="T6SS_Tle1-like_cat"/>
    <property type="match status" value="1"/>
</dbReference>
<feature type="compositionally biased region" description="Basic and acidic residues" evidence="1">
    <location>
        <begin position="111"/>
        <end position="124"/>
    </location>
</feature>
<dbReference type="AlphaFoldDB" id="A0A6S6M123"/>
<feature type="region of interest" description="Disordered" evidence="1">
    <location>
        <begin position="111"/>
        <end position="133"/>
    </location>
</feature>
<evidence type="ECO:0000259" key="2">
    <source>
        <dbReference type="Pfam" id="PF09994"/>
    </source>
</evidence>
<dbReference type="KEGG" id="gbn:GEOBRER4_19990"/>
<dbReference type="PANTHER" id="PTHR33840:SF1">
    <property type="entry name" value="TLE1 PHOSPHOLIPASE DOMAIN-CONTAINING PROTEIN"/>
    <property type="match status" value="1"/>
</dbReference>
<dbReference type="Proteomes" id="UP000515472">
    <property type="component" value="Chromosome"/>
</dbReference>
<organism evidence="3 4">
    <name type="scientific">Citrifermentans bremense</name>
    <dbReference type="NCBI Taxonomy" id="60035"/>
    <lineage>
        <taxon>Bacteria</taxon>
        <taxon>Pseudomonadati</taxon>
        <taxon>Thermodesulfobacteriota</taxon>
        <taxon>Desulfuromonadia</taxon>
        <taxon>Geobacterales</taxon>
        <taxon>Geobacteraceae</taxon>
        <taxon>Citrifermentans</taxon>
    </lineage>
</organism>
<reference evidence="3 4" key="1">
    <citation type="submission" date="2020-06" db="EMBL/GenBank/DDBJ databases">
        <title>Interaction of electrochemicaly active bacteria, Geobacter bremensis R4 on different carbon anode.</title>
        <authorList>
            <person name="Meng L."/>
            <person name="Yoshida N."/>
        </authorList>
    </citation>
    <scope>NUCLEOTIDE SEQUENCE [LARGE SCALE GENOMIC DNA]</scope>
    <source>
        <strain evidence="3 4">R4</strain>
    </source>
</reference>
<name>A0A6S6M123_9BACT</name>
<protein>
    <recommendedName>
        <fullName evidence="2">T6SS Phospholipase effector Tle1-like catalytic domain-containing protein</fullName>
    </recommendedName>
</protein>
<feature type="domain" description="T6SS Phospholipase effector Tle1-like catalytic" evidence="2">
    <location>
        <begin position="2"/>
        <end position="58"/>
    </location>
</feature>
<dbReference type="PANTHER" id="PTHR33840">
    <property type="match status" value="1"/>
</dbReference>
<keyword evidence="4" id="KW-1185">Reference proteome</keyword>
<sequence length="153" mass="16994">MAAHAVALDEYRADFSPTLWDADKRIKQMVFSGAHADVGGGYPENGLSQVTLQWMVDELMSLGLLVDYDRFLSLRPDPAATAHIPWKDLAYLHHERNFNGMTGHCSVSLREKAGPVRPDPDPKETAVPYKPGNVPRDICTDPGRKLCANCRFS</sequence>
<accession>A0A6S6M123</accession>
<evidence type="ECO:0000313" key="3">
    <source>
        <dbReference type="EMBL" id="BCG47249.1"/>
    </source>
</evidence>
<gene>
    <name evidence="3" type="ORF">GEOBRER4_n2077</name>
</gene>
<dbReference type="EMBL" id="AP023213">
    <property type="protein sequence ID" value="BCG47249.1"/>
    <property type="molecule type" value="Genomic_DNA"/>
</dbReference>
<dbReference type="InterPro" id="IPR018712">
    <property type="entry name" value="Tle1-like_cat"/>
</dbReference>
<evidence type="ECO:0000256" key="1">
    <source>
        <dbReference type="SAM" id="MobiDB-lite"/>
    </source>
</evidence>
<evidence type="ECO:0000313" key="4">
    <source>
        <dbReference type="Proteomes" id="UP000515472"/>
    </source>
</evidence>
<proteinExistence type="predicted"/>